<evidence type="ECO:0000256" key="11">
    <source>
        <dbReference type="ARBA" id="ARBA00022840"/>
    </source>
</evidence>
<dbReference type="SFLD" id="SFLDS00003">
    <property type="entry name" value="Haloacid_Dehalogenase"/>
    <property type="match status" value="1"/>
</dbReference>
<dbReference type="InterPro" id="IPR006121">
    <property type="entry name" value="HMA_dom"/>
</dbReference>
<dbReference type="Gene3D" id="3.30.70.100">
    <property type="match status" value="2"/>
</dbReference>
<dbReference type="InterPro" id="IPR006122">
    <property type="entry name" value="HMA_Cu_ion-bd"/>
</dbReference>
<dbReference type="SFLD" id="SFLDG00002">
    <property type="entry name" value="C1.7:_P-type_atpase_like"/>
    <property type="match status" value="1"/>
</dbReference>
<dbReference type="NCBIfam" id="TIGR00003">
    <property type="entry name" value="copper ion binding protein"/>
    <property type="match status" value="2"/>
</dbReference>
<accession>A0ABS5PPV7</accession>
<comment type="similarity">
    <text evidence="2 21">Belongs to the cation transport ATPase (P-type) (TC 3.A.3) family. Type IB subfamily.</text>
</comment>
<evidence type="ECO:0000256" key="3">
    <source>
        <dbReference type="ARBA" id="ARBA00012517"/>
    </source>
</evidence>
<keyword evidence="6 21" id="KW-0812">Transmembrane</keyword>
<evidence type="ECO:0000256" key="12">
    <source>
        <dbReference type="ARBA" id="ARBA00022842"/>
    </source>
</evidence>
<keyword evidence="5" id="KW-0813">Transport</keyword>
<protein>
    <recommendedName>
        <fullName evidence="4">Copper-exporting P-type ATPase</fullName>
        <ecNumber evidence="3">7.2.2.8</ecNumber>
    </recommendedName>
    <alternativeName>
        <fullName evidence="18">Copper-exporting P-type ATPase A</fullName>
    </alternativeName>
    <alternativeName>
        <fullName evidence="19">Cu(+)-exporting ATPase</fullName>
    </alternativeName>
</protein>
<keyword evidence="11 21" id="KW-0067">ATP-binding</keyword>
<evidence type="ECO:0000256" key="14">
    <source>
        <dbReference type="ARBA" id="ARBA00022989"/>
    </source>
</evidence>
<comment type="caution">
    <text evidence="23">The sequence shown here is derived from an EMBL/GenBank/DDBJ whole genome shotgun (WGS) entry which is preliminary data.</text>
</comment>
<keyword evidence="14 21" id="KW-1133">Transmembrane helix</keyword>
<dbReference type="Pfam" id="PF00122">
    <property type="entry name" value="E1-E2_ATPase"/>
    <property type="match status" value="1"/>
</dbReference>
<feature type="transmembrane region" description="Helical" evidence="21">
    <location>
        <begin position="383"/>
        <end position="404"/>
    </location>
</feature>
<dbReference type="NCBIfam" id="TIGR01494">
    <property type="entry name" value="ATPase_P-type"/>
    <property type="match status" value="1"/>
</dbReference>
<dbReference type="EC" id="7.2.2.8" evidence="3"/>
<dbReference type="NCBIfam" id="TIGR01511">
    <property type="entry name" value="ATPase-IB1_Cu"/>
    <property type="match status" value="1"/>
</dbReference>
<evidence type="ECO:0000256" key="21">
    <source>
        <dbReference type="RuleBase" id="RU362081"/>
    </source>
</evidence>
<evidence type="ECO:0000256" key="17">
    <source>
        <dbReference type="ARBA" id="ARBA00023136"/>
    </source>
</evidence>
<evidence type="ECO:0000256" key="16">
    <source>
        <dbReference type="ARBA" id="ARBA00023065"/>
    </source>
</evidence>
<keyword evidence="8" id="KW-0677">Repeat</keyword>
<reference evidence="23 24" key="1">
    <citation type="submission" date="2021-05" db="EMBL/GenBank/DDBJ databases">
        <title>Fusibacter ferrireducens sp. nov., an anaerobic, sulfur- and Fe-reducing bacterium isolated from the mangrove sediment.</title>
        <authorList>
            <person name="Qiu D."/>
        </authorList>
    </citation>
    <scope>NUCLEOTIDE SEQUENCE [LARGE SCALE GENOMIC DNA]</scope>
    <source>
        <strain evidence="23 24">DSM 12116</strain>
    </source>
</reference>
<dbReference type="PROSITE" id="PS01047">
    <property type="entry name" value="HMA_1"/>
    <property type="match status" value="2"/>
</dbReference>
<dbReference type="InterPro" id="IPR008250">
    <property type="entry name" value="ATPase_P-typ_transduc_dom_A_sf"/>
</dbReference>
<evidence type="ECO:0000256" key="4">
    <source>
        <dbReference type="ARBA" id="ARBA00015102"/>
    </source>
</evidence>
<dbReference type="PANTHER" id="PTHR43520:SF8">
    <property type="entry name" value="P-TYPE CU(+) TRANSPORTER"/>
    <property type="match status" value="1"/>
</dbReference>
<keyword evidence="9 21" id="KW-0547">Nucleotide-binding</keyword>
<dbReference type="InterPro" id="IPR059000">
    <property type="entry name" value="ATPase_P-type_domA"/>
</dbReference>
<gene>
    <name evidence="23" type="ORF">KHM83_05145</name>
</gene>
<evidence type="ECO:0000256" key="5">
    <source>
        <dbReference type="ARBA" id="ARBA00022448"/>
    </source>
</evidence>
<dbReference type="InterPro" id="IPR023298">
    <property type="entry name" value="ATPase_P-typ_TM_dom_sf"/>
</dbReference>
<evidence type="ECO:0000256" key="19">
    <source>
        <dbReference type="ARBA" id="ARBA00033239"/>
    </source>
</evidence>
<evidence type="ECO:0000313" key="23">
    <source>
        <dbReference type="EMBL" id="MBS7526052.1"/>
    </source>
</evidence>
<dbReference type="SUPFAM" id="SSF81665">
    <property type="entry name" value="Calcium ATPase, transmembrane domain M"/>
    <property type="match status" value="1"/>
</dbReference>
<dbReference type="InterPro" id="IPR001757">
    <property type="entry name" value="P_typ_ATPase"/>
</dbReference>
<feature type="transmembrane region" description="Helical" evidence="21">
    <location>
        <begin position="724"/>
        <end position="743"/>
    </location>
</feature>
<dbReference type="InterPro" id="IPR044492">
    <property type="entry name" value="P_typ_ATPase_HD_dom"/>
</dbReference>
<evidence type="ECO:0000256" key="2">
    <source>
        <dbReference type="ARBA" id="ARBA00006024"/>
    </source>
</evidence>
<keyword evidence="7 21" id="KW-0479">Metal-binding</keyword>
<dbReference type="Proteomes" id="UP000746471">
    <property type="component" value="Unassembled WGS sequence"/>
</dbReference>
<dbReference type="InterPro" id="IPR023214">
    <property type="entry name" value="HAD_sf"/>
</dbReference>
<keyword evidence="13" id="KW-1278">Translocase</keyword>
<organism evidence="23 24">
    <name type="scientific">Fusibacter paucivorans</name>
    <dbReference type="NCBI Taxonomy" id="76009"/>
    <lineage>
        <taxon>Bacteria</taxon>
        <taxon>Bacillati</taxon>
        <taxon>Bacillota</taxon>
        <taxon>Clostridia</taxon>
        <taxon>Eubacteriales</taxon>
        <taxon>Eubacteriales Family XII. Incertae Sedis</taxon>
        <taxon>Fusibacter</taxon>
    </lineage>
</organism>
<evidence type="ECO:0000256" key="15">
    <source>
        <dbReference type="ARBA" id="ARBA00023008"/>
    </source>
</evidence>
<evidence type="ECO:0000256" key="9">
    <source>
        <dbReference type="ARBA" id="ARBA00022741"/>
    </source>
</evidence>
<evidence type="ECO:0000256" key="7">
    <source>
        <dbReference type="ARBA" id="ARBA00022723"/>
    </source>
</evidence>
<dbReference type="PRINTS" id="PR00943">
    <property type="entry name" value="CUATPASE"/>
</dbReference>
<feature type="transmembrane region" description="Helical" evidence="21">
    <location>
        <begin position="355"/>
        <end position="377"/>
    </location>
</feature>
<dbReference type="RefSeq" id="WP_213235838.1">
    <property type="nucleotide sequence ID" value="NZ_JAHBCL010000007.1"/>
</dbReference>
<dbReference type="PANTHER" id="PTHR43520">
    <property type="entry name" value="ATP7, ISOFORM B"/>
    <property type="match status" value="1"/>
</dbReference>
<feature type="transmembrane region" description="Helical" evidence="21">
    <location>
        <begin position="95"/>
        <end position="113"/>
    </location>
</feature>
<keyword evidence="24" id="KW-1185">Reference proteome</keyword>
<evidence type="ECO:0000256" key="1">
    <source>
        <dbReference type="ARBA" id="ARBA00004127"/>
    </source>
</evidence>
<dbReference type="NCBIfam" id="TIGR01525">
    <property type="entry name" value="ATPase-IB_hvy"/>
    <property type="match status" value="1"/>
</dbReference>
<keyword evidence="17 21" id="KW-0472">Membrane</keyword>
<dbReference type="InterPro" id="IPR023299">
    <property type="entry name" value="ATPase_P-typ_cyto_dom_N"/>
</dbReference>
<feature type="transmembrane region" description="Helical" evidence="21">
    <location>
        <begin position="125"/>
        <end position="143"/>
    </location>
</feature>
<dbReference type="PROSITE" id="PS00154">
    <property type="entry name" value="ATPASE_E1_E2"/>
    <property type="match status" value="1"/>
</dbReference>
<keyword evidence="21" id="KW-1003">Cell membrane</keyword>
<dbReference type="InterPro" id="IPR017969">
    <property type="entry name" value="Heavy-metal-associated_CS"/>
</dbReference>
<dbReference type="SUPFAM" id="SSF81653">
    <property type="entry name" value="Calcium ATPase, transduction domain A"/>
    <property type="match status" value="1"/>
</dbReference>
<proteinExistence type="inferred from homology"/>
<dbReference type="Gene3D" id="3.40.50.1000">
    <property type="entry name" value="HAD superfamily/HAD-like"/>
    <property type="match status" value="1"/>
</dbReference>
<keyword evidence="15" id="KW-0186">Copper</keyword>
<dbReference type="InterPro" id="IPR018303">
    <property type="entry name" value="ATPase_P-typ_P_site"/>
</dbReference>
<dbReference type="InterPro" id="IPR036412">
    <property type="entry name" value="HAD-like_sf"/>
</dbReference>
<dbReference type="InterPro" id="IPR036163">
    <property type="entry name" value="HMA_dom_sf"/>
</dbReference>
<feature type="transmembrane region" description="Helical" evidence="21">
    <location>
        <begin position="203"/>
        <end position="221"/>
    </location>
</feature>
<dbReference type="CDD" id="cd00371">
    <property type="entry name" value="HMA"/>
    <property type="match status" value="2"/>
</dbReference>
<evidence type="ECO:0000256" key="13">
    <source>
        <dbReference type="ARBA" id="ARBA00022967"/>
    </source>
</evidence>
<comment type="catalytic activity">
    <reaction evidence="20">
        <text>Cu(+)(in) + ATP + H2O = Cu(+)(out) + ADP + phosphate + H(+)</text>
        <dbReference type="Rhea" id="RHEA:25792"/>
        <dbReference type="ChEBI" id="CHEBI:15377"/>
        <dbReference type="ChEBI" id="CHEBI:15378"/>
        <dbReference type="ChEBI" id="CHEBI:30616"/>
        <dbReference type="ChEBI" id="CHEBI:43474"/>
        <dbReference type="ChEBI" id="CHEBI:49552"/>
        <dbReference type="ChEBI" id="CHEBI:456216"/>
        <dbReference type="EC" id="7.2.2.8"/>
    </reaction>
</comment>
<evidence type="ECO:0000313" key="24">
    <source>
        <dbReference type="Proteomes" id="UP000746471"/>
    </source>
</evidence>
<feature type="transmembrane region" description="Helical" evidence="21">
    <location>
        <begin position="164"/>
        <end position="191"/>
    </location>
</feature>
<dbReference type="PROSITE" id="PS50846">
    <property type="entry name" value="HMA_2"/>
    <property type="match status" value="2"/>
</dbReference>
<feature type="domain" description="HMA" evidence="22">
    <location>
        <begin position="2"/>
        <end position="68"/>
    </location>
</feature>
<comment type="subcellular location">
    <subcellularLocation>
        <location evidence="21">Cell membrane</location>
    </subcellularLocation>
    <subcellularLocation>
        <location evidence="1">Endomembrane system</location>
        <topology evidence="1">Multi-pass membrane protein</topology>
    </subcellularLocation>
</comment>
<dbReference type="InterPro" id="IPR027256">
    <property type="entry name" value="P-typ_ATPase_IB"/>
</dbReference>
<dbReference type="SUPFAM" id="SSF55008">
    <property type="entry name" value="HMA, heavy metal-associated domain"/>
    <property type="match status" value="2"/>
</dbReference>
<dbReference type="CDD" id="cd02094">
    <property type="entry name" value="P-type_ATPase_Cu-like"/>
    <property type="match status" value="1"/>
</dbReference>
<dbReference type="Gene3D" id="3.40.1110.10">
    <property type="entry name" value="Calcium-transporting ATPase, cytoplasmic domain N"/>
    <property type="match status" value="1"/>
</dbReference>
<evidence type="ECO:0000256" key="20">
    <source>
        <dbReference type="ARBA" id="ARBA00049289"/>
    </source>
</evidence>
<dbReference type="Gene3D" id="2.70.150.10">
    <property type="entry name" value="Calcium-transporting ATPase, cytoplasmic transduction domain A"/>
    <property type="match status" value="1"/>
</dbReference>
<sequence length="872" mass="93490">MQKEKYDITGMTCAACSLAVEKSVQKVTGISSVSVNLITNTMEVTYDADSAAPNTIIKAVEDAGYGATQSLDEIKMEIDKAHSEEKAAFEKRLKISLISTIPLLYITMGHMVGLPLPSFMTPHDAPLAFAVIQLLLTLPVIWQGRSFYEHGFKTLWHRNPNMDALIAVGTSAALLYGLFALVQIAIGVMTQDDVLAHKYVNDLYFESAAVILTLITVGKYLEARAKAKTSDAIKKLIDLVPKTALLFKEGETYEIPLTDVKVGDVLVVRPGAQVPVDGQIVEGGAAVDESMLTGESIPVEKQVGDVVIGASINKTGYFKMEATRIGNNTMLAQIIRLVQDAQSQKAPIAKIADKISAIFVPTVLGISLTAFVVWLLMGYDFVFAMSIAISILVISCPCALGLATPTAIMVGTGKGAELGVLIKGGEALEMTHLVDTIVMDKTGTLTEGKPVVTDVVTFDFDESLMMLLAVSAETPSEHPLSEAVKQYGEVHGIRPLDTVAFKNITGKGIIAEVDGKQIYIGNSSLMKSVGIDDAHAREKAEAFAEIGKTPLMIGIDDKAVGVIAALDVPKSTSIEAVEQLNGLGIDVIMLTGDNLRTAKYVQEQLNIETCYAEVMPDEKDKVVAALMAQGKRVAMVGDGINDSPALARADVGIAIGSGTDVAIEAADIVLMKGDLRDVVSAVTLSQATIRNIKQNLFWAFFYNTLGIPIAAGVFYLSFGFKLNPMFAAAAMSLSSVTVVSNALRLRTFKPRNVKAQSKQHQSFKTLTFGQEDKQGNIEALTTDVINDDSAAKNSQIETKEEVKQMKKEMSIEGMSCNHCKMRVEKALNGIEGVSAEVDLEAGKAMISIMGEVDEVVLTEAVEEAGYKVLGLN</sequence>
<dbReference type="SUPFAM" id="SSF56784">
    <property type="entry name" value="HAD-like"/>
    <property type="match status" value="1"/>
</dbReference>
<keyword evidence="10" id="KW-0187">Copper transport</keyword>
<dbReference type="EMBL" id="JAHBCL010000007">
    <property type="protein sequence ID" value="MBS7526052.1"/>
    <property type="molecule type" value="Genomic_DNA"/>
</dbReference>
<evidence type="ECO:0000256" key="8">
    <source>
        <dbReference type="ARBA" id="ARBA00022737"/>
    </source>
</evidence>
<feature type="domain" description="HMA" evidence="22">
    <location>
        <begin position="805"/>
        <end position="869"/>
    </location>
</feature>
<evidence type="ECO:0000256" key="10">
    <source>
        <dbReference type="ARBA" id="ARBA00022796"/>
    </source>
</evidence>
<dbReference type="PRINTS" id="PR00119">
    <property type="entry name" value="CATATPASE"/>
</dbReference>
<evidence type="ECO:0000259" key="22">
    <source>
        <dbReference type="PROSITE" id="PS50846"/>
    </source>
</evidence>
<dbReference type="Pfam" id="PF00403">
    <property type="entry name" value="HMA"/>
    <property type="match status" value="2"/>
</dbReference>
<feature type="transmembrane region" description="Helical" evidence="21">
    <location>
        <begin position="696"/>
        <end position="718"/>
    </location>
</feature>
<dbReference type="Pfam" id="PF00702">
    <property type="entry name" value="Hydrolase"/>
    <property type="match status" value="1"/>
</dbReference>
<evidence type="ECO:0000256" key="18">
    <source>
        <dbReference type="ARBA" id="ARBA00029719"/>
    </source>
</evidence>
<keyword evidence="12" id="KW-0460">Magnesium</keyword>
<evidence type="ECO:0000256" key="6">
    <source>
        <dbReference type="ARBA" id="ARBA00022692"/>
    </source>
</evidence>
<name>A0ABS5PPV7_9FIRM</name>
<keyword evidence="16" id="KW-0406">Ion transport</keyword>
<dbReference type="SFLD" id="SFLDF00027">
    <property type="entry name" value="p-type_atpase"/>
    <property type="match status" value="1"/>
</dbReference>